<comment type="caution">
    <text evidence="1">The sequence shown here is derived from an EMBL/GenBank/DDBJ whole genome shotgun (WGS) entry which is preliminary data.</text>
</comment>
<dbReference type="EC" id="1.3.1.33" evidence="1"/>
<proteinExistence type="predicted"/>
<dbReference type="GO" id="GO:0016630">
    <property type="term" value="F:protochlorophyllide reductase activity"/>
    <property type="evidence" value="ECO:0007669"/>
    <property type="project" value="UniProtKB-EC"/>
</dbReference>
<name>A0ABR1IN82_9AGAR</name>
<sequence>MQGNVILSNELARRYGDSGIISISLNPGNLSTDLQRSTPKVAKFIMKTFILYPPEFGVLTQLWAGTSPEAAHFNGKYLKPWAREGESSAASRNREYGEELWNWMEEQVQHI</sequence>
<protein>
    <submittedName>
        <fullName evidence="1">Short-chain alcohol dehydrogenase</fullName>
        <ecNumber evidence="1">1.3.1.33</ecNumber>
    </submittedName>
</protein>
<dbReference type="EMBL" id="JBANRG010000111">
    <property type="protein sequence ID" value="KAK7435109.1"/>
    <property type="molecule type" value="Genomic_DNA"/>
</dbReference>
<keyword evidence="2" id="KW-1185">Reference proteome</keyword>
<gene>
    <name evidence="1" type="primary">RDH1_12</name>
    <name evidence="1" type="ORF">VKT23_019802</name>
</gene>
<organism evidence="1 2">
    <name type="scientific">Marasmiellus scandens</name>
    <dbReference type="NCBI Taxonomy" id="2682957"/>
    <lineage>
        <taxon>Eukaryota</taxon>
        <taxon>Fungi</taxon>
        <taxon>Dikarya</taxon>
        <taxon>Basidiomycota</taxon>
        <taxon>Agaricomycotina</taxon>
        <taxon>Agaricomycetes</taxon>
        <taxon>Agaricomycetidae</taxon>
        <taxon>Agaricales</taxon>
        <taxon>Marasmiineae</taxon>
        <taxon>Omphalotaceae</taxon>
        <taxon>Marasmiellus</taxon>
    </lineage>
</organism>
<dbReference type="InterPro" id="IPR036291">
    <property type="entry name" value="NAD(P)-bd_dom_sf"/>
</dbReference>
<dbReference type="Proteomes" id="UP001498398">
    <property type="component" value="Unassembled WGS sequence"/>
</dbReference>
<dbReference type="SUPFAM" id="SSF51735">
    <property type="entry name" value="NAD(P)-binding Rossmann-fold domains"/>
    <property type="match status" value="1"/>
</dbReference>
<dbReference type="Gene3D" id="3.40.50.720">
    <property type="entry name" value="NAD(P)-binding Rossmann-like Domain"/>
    <property type="match status" value="1"/>
</dbReference>
<keyword evidence="1" id="KW-0560">Oxidoreductase</keyword>
<evidence type="ECO:0000313" key="1">
    <source>
        <dbReference type="EMBL" id="KAK7435109.1"/>
    </source>
</evidence>
<reference evidence="1 2" key="1">
    <citation type="submission" date="2024-01" db="EMBL/GenBank/DDBJ databases">
        <title>A draft genome for the cacao thread blight pathogen Marasmiellus scandens.</title>
        <authorList>
            <person name="Baruah I.K."/>
            <person name="Leung J."/>
            <person name="Bukari Y."/>
            <person name="Amoako-Attah I."/>
            <person name="Meinhardt L.W."/>
            <person name="Bailey B.A."/>
            <person name="Cohen S.P."/>
        </authorList>
    </citation>
    <scope>NUCLEOTIDE SEQUENCE [LARGE SCALE GENOMIC DNA]</scope>
    <source>
        <strain evidence="1 2">GH-19</strain>
    </source>
</reference>
<evidence type="ECO:0000313" key="2">
    <source>
        <dbReference type="Proteomes" id="UP001498398"/>
    </source>
</evidence>
<accession>A0ABR1IN82</accession>